<evidence type="ECO:0000256" key="5">
    <source>
        <dbReference type="ARBA" id="ARBA00023098"/>
    </source>
</evidence>
<evidence type="ECO:0000313" key="14">
    <source>
        <dbReference type="EMBL" id="OAT70461.1"/>
    </source>
</evidence>
<dbReference type="Gene3D" id="3.40.50.2000">
    <property type="entry name" value="Glycogen Phosphorylase B"/>
    <property type="match status" value="2"/>
</dbReference>
<dbReference type="FunFam" id="3.40.50.2000:FF:000145">
    <property type="entry name" value="Probable glycosyl transferase"/>
    <property type="match status" value="1"/>
</dbReference>
<evidence type="ECO:0000259" key="12">
    <source>
        <dbReference type="Pfam" id="PF00534"/>
    </source>
</evidence>
<dbReference type="InterPro" id="IPR050194">
    <property type="entry name" value="Glycosyltransferase_grp1"/>
</dbReference>
<keyword evidence="4 14" id="KW-0808">Transferase</keyword>
<keyword evidence="5" id="KW-0443">Lipid metabolism</keyword>
<comment type="function">
    <text evidence="8">Catalyzes the addition of a mannose residue from GDP-D-mannose to GlcAGroAc2 to generate 1,2-di-O-C16/C18:1-(alpha-D-mannopyranosyl)-(1-4)-(alpha-D-glucopyranosyluronic acid)-(1-3)-glycerol(ManGlcAGroAc2).</text>
</comment>
<evidence type="ECO:0000256" key="6">
    <source>
        <dbReference type="ARBA" id="ARBA00023209"/>
    </source>
</evidence>
<evidence type="ECO:0000256" key="3">
    <source>
        <dbReference type="ARBA" id="ARBA00022676"/>
    </source>
</evidence>
<evidence type="ECO:0000256" key="9">
    <source>
        <dbReference type="ARBA" id="ARBA00060651"/>
    </source>
</evidence>
<dbReference type="InterPro" id="IPR001296">
    <property type="entry name" value="Glyco_trans_1"/>
</dbReference>
<dbReference type="PANTHER" id="PTHR45947:SF3">
    <property type="entry name" value="SULFOQUINOVOSYL TRANSFERASE SQD2"/>
    <property type="match status" value="1"/>
</dbReference>
<evidence type="ECO:0000256" key="7">
    <source>
        <dbReference type="ARBA" id="ARBA00023264"/>
    </source>
</evidence>
<keyword evidence="7" id="KW-1208">Phospholipid metabolism</keyword>
<evidence type="ECO:0000256" key="1">
    <source>
        <dbReference type="ARBA" id="ARBA00005189"/>
    </source>
</evidence>
<dbReference type="GO" id="GO:0009247">
    <property type="term" value="P:glycolipid biosynthetic process"/>
    <property type="evidence" value="ECO:0007669"/>
    <property type="project" value="UniProtKB-ARBA"/>
</dbReference>
<dbReference type="GO" id="GO:0008654">
    <property type="term" value="P:phospholipid biosynthetic process"/>
    <property type="evidence" value="ECO:0007669"/>
    <property type="project" value="UniProtKB-KW"/>
</dbReference>
<dbReference type="Proteomes" id="UP000186919">
    <property type="component" value="Unassembled WGS sequence"/>
</dbReference>
<comment type="pathway">
    <text evidence="1">Lipid metabolism.</text>
</comment>
<dbReference type="GO" id="GO:0000030">
    <property type="term" value="F:mannosyltransferase activity"/>
    <property type="evidence" value="ECO:0007669"/>
    <property type="project" value="UniProtKB-ARBA"/>
</dbReference>
<evidence type="ECO:0000256" key="2">
    <source>
        <dbReference type="ARBA" id="ARBA00022516"/>
    </source>
</evidence>
<accession>A0A179VHG1</accession>
<feature type="domain" description="Glycosyltransferase subfamily 4-like N-terminal" evidence="13">
    <location>
        <begin position="14"/>
        <end position="184"/>
    </location>
</feature>
<evidence type="ECO:0000259" key="13">
    <source>
        <dbReference type="Pfam" id="PF13439"/>
    </source>
</evidence>
<dbReference type="EMBL" id="LQYE01000001">
    <property type="protein sequence ID" value="OAT70461.1"/>
    <property type="molecule type" value="Genomic_DNA"/>
</dbReference>
<keyword evidence="6" id="KW-0594">Phospholipid biosynthesis</keyword>
<evidence type="ECO:0000256" key="4">
    <source>
        <dbReference type="ARBA" id="ARBA00022679"/>
    </source>
</evidence>
<dbReference type="SUPFAM" id="SSF53756">
    <property type="entry name" value="UDP-Glycosyltransferase/glycogen phosphorylase"/>
    <property type="match status" value="1"/>
</dbReference>
<dbReference type="CDD" id="cd03814">
    <property type="entry name" value="GT4-like"/>
    <property type="match status" value="1"/>
</dbReference>
<comment type="pathway">
    <text evidence="9">Phospholipid metabolism; phosphatidylinositol metabolism.</text>
</comment>
<evidence type="ECO:0000256" key="8">
    <source>
        <dbReference type="ARBA" id="ARBA00058671"/>
    </source>
</evidence>
<evidence type="ECO:0000256" key="11">
    <source>
        <dbReference type="ARBA" id="ARBA00083725"/>
    </source>
</evidence>
<dbReference type="Pfam" id="PF00534">
    <property type="entry name" value="Glycos_transf_1"/>
    <property type="match status" value="1"/>
</dbReference>
<proteinExistence type="predicted"/>
<dbReference type="Pfam" id="PF13439">
    <property type="entry name" value="Glyco_transf_4"/>
    <property type="match status" value="1"/>
</dbReference>
<gene>
    <name evidence="14" type="ORF">AWB85_03745</name>
</gene>
<protein>
    <recommendedName>
        <fullName evidence="10">GDP-mannose-dependent alpha-mannosyltransferase</fullName>
    </recommendedName>
    <alternativeName>
        <fullName evidence="11">Guanosine diphosphomannose-dependent alpha-mannosyltransferase</fullName>
    </alternativeName>
</protein>
<dbReference type="GO" id="GO:0016020">
    <property type="term" value="C:membrane"/>
    <property type="evidence" value="ECO:0007669"/>
    <property type="project" value="GOC"/>
</dbReference>
<comment type="caution">
    <text evidence="14">The sequence shown here is derived from an EMBL/GenBank/DDBJ whole genome shotgun (WGS) entry which is preliminary data.</text>
</comment>
<evidence type="ECO:0000256" key="10">
    <source>
        <dbReference type="ARBA" id="ARBA00074940"/>
    </source>
</evidence>
<keyword evidence="3 14" id="KW-0328">Glycosyltransferase</keyword>
<reference evidence="14 15" key="1">
    <citation type="submission" date="2016-01" db="EMBL/GenBank/DDBJ databases">
        <title>Mycobacterium immunogenum strain CD11_6 genome sequencing and assembly.</title>
        <authorList>
            <person name="Kaur G."/>
            <person name="Nair G.R."/>
            <person name="Mayilraj S."/>
        </authorList>
    </citation>
    <scope>NUCLEOTIDE SEQUENCE [LARGE SCALE GENOMIC DNA]</scope>
    <source>
        <strain evidence="14 15">CD11-6</strain>
    </source>
</reference>
<dbReference type="RefSeq" id="WP_064627662.1">
    <property type="nucleotide sequence ID" value="NZ_LQYE01000001.1"/>
</dbReference>
<feature type="domain" description="Glycosyl transferase family 1" evidence="12">
    <location>
        <begin position="192"/>
        <end position="346"/>
    </location>
</feature>
<keyword evidence="2" id="KW-0444">Lipid biosynthesis</keyword>
<sequence length="380" mass="40870">MRIAIVAESFLPNVNGVSNSVLRVLEHLRRTGHEAIVIAPDTPRGQAPAGTEHNGVPVHRVPAIMFPKVSTLPLGVPQPRMVRILREFAPDVVHLASPFVLGYGGLRAAQHLDIPVVAVYQTDVAGFADSYGAGFAARAAWRWTKHLHGRADRTLAPSSSAMEDLGAHGIPRVFRWSRGVDIERFAPSARDEELRRSWSPEGKPIIGFVGRLAPEKHVERLAVLADRDDLQLVIVGGGVERDALEKRMPTAVFTGELTGSALSRAYASLDVFIHPGEHETFCQAVQEALASGVPSIAPDAGGPRDLVIPGRNGMLLPVADFEARLGMAVDHLVQPATRSRFSAAARRGVLARTWPAICDELLEHYAAAAGTTLGRGIMTA</sequence>
<organism evidence="14 15">
    <name type="scientific">Mycobacteroides immunogenum</name>
    <dbReference type="NCBI Taxonomy" id="83262"/>
    <lineage>
        <taxon>Bacteria</taxon>
        <taxon>Bacillati</taxon>
        <taxon>Actinomycetota</taxon>
        <taxon>Actinomycetes</taxon>
        <taxon>Mycobacteriales</taxon>
        <taxon>Mycobacteriaceae</taxon>
        <taxon>Mycobacteroides</taxon>
    </lineage>
</organism>
<dbReference type="InterPro" id="IPR028098">
    <property type="entry name" value="Glyco_trans_4-like_N"/>
</dbReference>
<evidence type="ECO:0000313" key="15">
    <source>
        <dbReference type="Proteomes" id="UP000186919"/>
    </source>
</evidence>
<dbReference type="AlphaFoldDB" id="A0A179VHG1"/>
<dbReference type="PANTHER" id="PTHR45947">
    <property type="entry name" value="SULFOQUINOVOSYL TRANSFERASE SQD2"/>
    <property type="match status" value="1"/>
</dbReference>
<name>A0A179VHG1_9MYCO</name>